<dbReference type="RefSeq" id="WP_132692648.1">
    <property type="nucleotide sequence ID" value="NZ_SKBU01000031.1"/>
</dbReference>
<proteinExistence type="predicted"/>
<accession>A0A4R1BCM6</accession>
<reference evidence="1 2" key="1">
    <citation type="submission" date="2019-03" db="EMBL/GenBank/DDBJ databases">
        <title>Whole genome sequence of a novel Rubrobacter taiwanensis strain, isolated from Yellowstone National Park.</title>
        <authorList>
            <person name="Freed S."/>
            <person name="Ramaley R.F."/>
            <person name="Kyndt J.A."/>
        </authorList>
    </citation>
    <scope>NUCLEOTIDE SEQUENCE [LARGE SCALE GENOMIC DNA]</scope>
    <source>
        <strain evidence="1 2">Yellowstone</strain>
    </source>
</reference>
<comment type="caution">
    <text evidence="1">The sequence shown here is derived from an EMBL/GenBank/DDBJ whole genome shotgun (WGS) entry which is preliminary data.</text>
</comment>
<gene>
    <name evidence="1" type="ORF">E0L93_13715</name>
</gene>
<dbReference type="AlphaFoldDB" id="A0A4R1BCM6"/>
<dbReference type="EMBL" id="SKBU01000031">
    <property type="protein sequence ID" value="TCJ14796.1"/>
    <property type="molecule type" value="Genomic_DNA"/>
</dbReference>
<organism evidence="1 2">
    <name type="scientific">Rubrobacter taiwanensis</name>
    <dbReference type="NCBI Taxonomy" id="185139"/>
    <lineage>
        <taxon>Bacteria</taxon>
        <taxon>Bacillati</taxon>
        <taxon>Actinomycetota</taxon>
        <taxon>Rubrobacteria</taxon>
        <taxon>Rubrobacterales</taxon>
        <taxon>Rubrobacteraceae</taxon>
        <taxon>Rubrobacter</taxon>
    </lineage>
</organism>
<name>A0A4R1BCM6_9ACTN</name>
<evidence type="ECO:0000313" key="2">
    <source>
        <dbReference type="Proteomes" id="UP000295244"/>
    </source>
</evidence>
<evidence type="ECO:0000313" key="1">
    <source>
        <dbReference type="EMBL" id="TCJ14796.1"/>
    </source>
</evidence>
<sequence>MQDHRGEFEIWQQRQRDLLREAENRRLARQVRSGWRISFGGWILSLQRAPRCAGAVSRRQQSASLW</sequence>
<keyword evidence="2" id="KW-1185">Reference proteome</keyword>
<protein>
    <submittedName>
        <fullName evidence="1">Uncharacterized protein</fullName>
    </submittedName>
</protein>
<dbReference type="Proteomes" id="UP000295244">
    <property type="component" value="Unassembled WGS sequence"/>
</dbReference>